<feature type="transmembrane region" description="Helical" evidence="1">
    <location>
        <begin position="178"/>
        <end position="201"/>
    </location>
</feature>
<feature type="transmembrane region" description="Helical" evidence="1">
    <location>
        <begin position="140"/>
        <end position="166"/>
    </location>
</feature>
<name>A0A1E7FRH8_9STRA</name>
<dbReference type="KEGG" id="fcy:FRACYDRAFT_234038"/>
<dbReference type="EMBL" id="KV784354">
    <property type="protein sequence ID" value="OEU20423.1"/>
    <property type="molecule type" value="Genomic_DNA"/>
</dbReference>
<evidence type="ECO:0000256" key="1">
    <source>
        <dbReference type="SAM" id="Phobius"/>
    </source>
</evidence>
<keyword evidence="1" id="KW-1133">Transmembrane helix</keyword>
<keyword evidence="3" id="KW-1185">Reference proteome</keyword>
<keyword evidence="1" id="KW-0812">Transmembrane</keyword>
<proteinExistence type="predicted"/>
<reference evidence="2 3" key="1">
    <citation type="submission" date="2016-09" db="EMBL/GenBank/DDBJ databases">
        <title>Extensive genetic diversity and differential bi-allelic expression allows diatom success in the polar Southern Ocean.</title>
        <authorList>
            <consortium name="DOE Joint Genome Institute"/>
            <person name="Mock T."/>
            <person name="Otillar R.P."/>
            <person name="Strauss J."/>
            <person name="Dupont C."/>
            <person name="Frickenhaus S."/>
            <person name="Maumus F."/>
            <person name="Mcmullan M."/>
            <person name="Sanges R."/>
            <person name="Schmutz J."/>
            <person name="Toseland A."/>
            <person name="Valas R."/>
            <person name="Veluchamy A."/>
            <person name="Ward B.J."/>
            <person name="Allen A."/>
            <person name="Barry K."/>
            <person name="Falciatore A."/>
            <person name="Ferrante M."/>
            <person name="Fortunato A.E."/>
            <person name="Gloeckner G."/>
            <person name="Gruber A."/>
            <person name="Hipkin R."/>
            <person name="Janech M."/>
            <person name="Kroth P."/>
            <person name="Leese F."/>
            <person name="Lindquist E."/>
            <person name="Lyon B.R."/>
            <person name="Martin J."/>
            <person name="Mayer C."/>
            <person name="Parker M."/>
            <person name="Quesneville H."/>
            <person name="Raymond J."/>
            <person name="Uhlig C."/>
            <person name="Valentin K.U."/>
            <person name="Worden A.Z."/>
            <person name="Armbrust E.V."/>
            <person name="Bowler C."/>
            <person name="Green B."/>
            <person name="Moulton V."/>
            <person name="Van Oosterhout C."/>
            <person name="Grigoriev I."/>
        </authorList>
    </citation>
    <scope>NUCLEOTIDE SEQUENCE [LARGE SCALE GENOMIC DNA]</scope>
    <source>
        <strain evidence="2 3">CCMP1102</strain>
    </source>
</reference>
<keyword evidence="1" id="KW-0472">Membrane</keyword>
<dbReference type="InParanoid" id="A0A1E7FRH8"/>
<dbReference type="AlphaFoldDB" id="A0A1E7FRH8"/>
<dbReference type="OrthoDB" id="48325at2759"/>
<evidence type="ECO:0000313" key="3">
    <source>
        <dbReference type="Proteomes" id="UP000095751"/>
    </source>
</evidence>
<gene>
    <name evidence="2" type="ORF">FRACYDRAFT_234038</name>
</gene>
<dbReference type="Proteomes" id="UP000095751">
    <property type="component" value="Unassembled WGS sequence"/>
</dbReference>
<organism evidence="2 3">
    <name type="scientific">Fragilariopsis cylindrus CCMP1102</name>
    <dbReference type="NCBI Taxonomy" id="635003"/>
    <lineage>
        <taxon>Eukaryota</taxon>
        <taxon>Sar</taxon>
        <taxon>Stramenopiles</taxon>
        <taxon>Ochrophyta</taxon>
        <taxon>Bacillariophyta</taxon>
        <taxon>Bacillariophyceae</taxon>
        <taxon>Bacillariophycidae</taxon>
        <taxon>Bacillariales</taxon>
        <taxon>Bacillariaceae</taxon>
        <taxon>Fragilariopsis</taxon>
    </lineage>
</organism>
<sequence length="254" mass="28805">MKEKRNHQQTSIVSRCRQQDTPVASSSNKYLVYLAIPDALFNLLWPGAYGCFARDYWNEAISGYIAMASFSEKRHPRECCMNDNVYIAYEVYDFVKKTSWICRTNPPSLCKVTIQAIPVYCSAMLLAVLGHFLGDIAPGYIYFSLSFIQSVGIPVGLVLFVCVMIWRCGLLSSCPNIWVPGMALFMFSQPLYLQNFAGYFYGTRTLLCSAKPIVSTCITMTKPDVRKAVLDFFSYYWATNRAKNTEDKNDSEVS</sequence>
<evidence type="ECO:0000313" key="2">
    <source>
        <dbReference type="EMBL" id="OEU20423.1"/>
    </source>
</evidence>
<protein>
    <submittedName>
        <fullName evidence="2">Uncharacterized protein</fullName>
    </submittedName>
</protein>
<feature type="transmembrane region" description="Helical" evidence="1">
    <location>
        <begin position="112"/>
        <end position="134"/>
    </location>
</feature>
<accession>A0A1E7FRH8</accession>